<dbReference type="InterPro" id="IPR008173">
    <property type="entry name" value="Adenylyl_cyclase_CyaB"/>
</dbReference>
<name>A0A3R5UII2_9CLOT</name>
<evidence type="ECO:0000313" key="3">
    <source>
        <dbReference type="Proteomes" id="UP000286268"/>
    </source>
</evidence>
<dbReference type="OrthoDB" id="1953701at2"/>
<proteinExistence type="predicted"/>
<dbReference type="CDD" id="cd07890">
    <property type="entry name" value="CYTH-like_AC_IV-like"/>
    <property type="match status" value="1"/>
</dbReference>
<accession>A0A3R5UII2</accession>
<dbReference type="KEGG" id="cmah:C1I91_25090"/>
<dbReference type="EMBL" id="CP025746">
    <property type="protein sequence ID" value="QAA34644.1"/>
    <property type="molecule type" value="Genomic_DNA"/>
</dbReference>
<dbReference type="PANTHER" id="PTHR21028">
    <property type="entry name" value="SI:CH211-156B7.4"/>
    <property type="match status" value="1"/>
</dbReference>
<dbReference type="Gene3D" id="2.40.320.10">
    <property type="entry name" value="Hypothetical Protein Pfu-838710-001"/>
    <property type="match status" value="1"/>
</dbReference>
<protein>
    <submittedName>
        <fullName evidence="2">Adenylate cyclase</fullName>
    </submittedName>
</protein>
<dbReference type="InterPro" id="IPR023577">
    <property type="entry name" value="CYTH_domain"/>
</dbReference>
<sequence length="186" mass="21604">MQELETRILDIDVEDIKRKMIDLGGYKVKDEDQINKIFDFPDRRLLSEKGYARVRTVSDKLSNKIVYFMTTKKMLSQEKYKIMDENEIIVDDGDTAEKLFSSLGLTLVETIKKSRESYKYKNTLVEIDINDKSYCPFPYIEIETAYEDELKEVVEALGYSMGDTTSKTIYEILEERGLSKGTQKGL</sequence>
<dbReference type="PANTHER" id="PTHR21028:SF2">
    <property type="entry name" value="CYTH DOMAIN-CONTAINING PROTEIN"/>
    <property type="match status" value="1"/>
</dbReference>
<dbReference type="Proteomes" id="UP000286268">
    <property type="component" value="Chromosome"/>
</dbReference>
<feature type="domain" description="CYTH" evidence="1">
    <location>
        <begin position="1"/>
        <end position="175"/>
    </location>
</feature>
<reference evidence="2 3" key="1">
    <citation type="submission" date="2018-01" db="EMBL/GenBank/DDBJ databases">
        <title>Genome Sequencing and Assembly of Anaerobacter polyendosporus strain CT4.</title>
        <authorList>
            <person name="Tachaapaikoon C."/>
            <person name="Sutheeworapong S."/>
            <person name="Jenjaroenpun P."/>
            <person name="Wongsurawat T."/>
            <person name="Nookeaw I."/>
            <person name="Cheawchanlertfa P."/>
            <person name="Kosugi A."/>
            <person name="Cheevadhanarak S."/>
            <person name="Ratanakhanokchai K."/>
        </authorList>
    </citation>
    <scope>NUCLEOTIDE SEQUENCE [LARGE SCALE GENOMIC DNA]</scope>
    <source>
        <strain evidence="2 3">CT4</strain>
    </source>
</reference>
<evidence type="ECO:0000313" key="2">
    <source>
        <dbReference type="EMBL" id="QAA34644.1"/>
    </source>
</evidence>
<dbReference type="AlphaFoldDB" id="A0A3R5UII2"/>
<dbReference type="InterPro" id="IPR033469">
    <property type="entry name" value="CYTH-like_dom_sf"/>
</dbReference>
<dbReference type="SMART" id="SM01118">
    <property type="entry name" value="CYTH"/>
    <property type="match status" value="1"/>
</dbReference>
<gene>
    <name evidence="2" type="ORF">C1I91_25090</name>
</gene>
<evidence type="ECO:0000259" key="1">
    <source>
        <dbReference type="PROSITE" id="PS51707"/>
    </source>
</evidence>
<dbReference type="PROSITE" id="PS51707">
    <property type="entry name" value="CYTH"/>
    <property type="match status" value="1"/>
</dbReference>
<keyword evidence="3" id="KW-1185">Reference proteome</keyword>
<organism evidence="2 3">
    <name type="scientific">Clostridium manihotivorum</name>
    <dbReference type="NCBI Taxonomy" id="2320868"/>
    <lineage>
        <taxon>Bacteria</taxon>
        <taxon>Bacillati</taxon>
        <taxon>Bacillota</taxon>
        <taxon>Clostridia</taxon>
        <taxon>Eubacteriales</taxon>
        <taxon>Clostridiaceae</taxon>
        <taxon>Clostridium</taxon>
    </lineage>
</organism>
<dbReference type="RefSeq" id="WP_128215357.1">
    <property type="nucleotide sequence ID" value="NZ_CP025746.1"/>
</dbReference>
<dbReference type="Pfam" id="PF01928">
    <property type="entry name" value="CYTH"/>
    <property type="match status" value="1"/>
</dbReference>
<dbReference type="SUPFAM" id="SSF55154">
    <property type="entry name" value="CYTH-like phosphatases"/>
    <property type="match status" value="1"/>
</dbReference>